<gene>
    <name evidence="1" type="ORF">CARN4_2547</name>
</gene>
<dbReference type="EMBL" id="CABO01000040">
    <property type="protein sequence ID" value="CBI02701.1"/>
    <property type="molecule type" value="Genomic_DNA"/>
</dbReference>
<protein>
    <submittedName>
        <fullName evidence="1">Uncharacterized protein</fullName>
    </submittedName>
</protein>
<accession>E6Q678</accession>
<name>E6Q678_9ZZZZ</name>
<proteinExistence type="predicted"/>
<organism evidence="1">
    <name type="scientific">mine drainage metagenome</name>
    <dbReference type="NCBI Taxonomy" id="410659"/>
    <lineage>
        <taxon>unclassified sequences</taxon>
        <taxon>metagenomes</taxon>
        <taxon>ecological metagenomes</taxon>
    </lineage>
</organism>
<reference evidence="1" key="1">
    <citation type="submission" date="2009-10" db="EMBL/GenBank/DDBJ databases">
        <title>Diversity of trophic interactions inside an arsenic-rich microbial ecosystem.</title>
        <authorList>
            <person name="Bertin P.N."/>
            <person name="Heinrich-Salmeron A."/>
            <person name="Pelletier E."/>
            <person name="Goulhen-Chollet F."/>
            <person name="Arsene-Ploetze F."/>
            <person name="Gallien S."/>
            <person name="Calteau A."/>
            <person name="Vallenet D."/>
            <person name="Casiot C."/>
            <person name="Chane-Woon-Ming B."/>
            <person name="Giloteaux L."/>
            <person name="Barakat M."/>
            <person name="Bonnefoy V."/>
            <person name="Bruneel O."/>
            <person name="Chandler M."/>
            <person name="Cleiss J."/>
            <person name="Duran R."/>
            <person name="Elbaz-Poulichet F."/>
            <person name="Fonknechten N."/>
            <person name="Lauga B."/>
            <person name="Mornico D."/>
            <person name="Ortet P."/>
            <person name="Schaeffer C."/>
            <person name="Siguier P."/>
            <person name="Alexander Thil Smith A."/>
            <person name="Van Dorsselaer A."/>
            <person name="Weissenbach J."/>
            <person name="Medigue C."/>
            <person name="Le Paslier D."/>
        </authorList>
    </citation>
    <scope>NUCLEOTIDE SEQUENCE</scope>
</reference>
<evidence type="ECO:0000313" key="1">
    <source>
        <dbReference type="EMBL" id="CBI02701.1"/>
    </source>
</evidence>
<comment type="caution">
    <text evidence="1">The sequence shown here is derived from an EMBL/GenBank/DDBJ whole genome shotgun (WGS) entry which is preliminary data.</text>
</comment>
<sequence length="291" mass="31432">MNRSTTICRSLFLGVAILCVGVVPYARADAPPSAAQYYRDALAIMQRQPVPPYLTFRTVLSLHGHPPQLTEFRLRTKDGSEISRDLPHGKWEREQGGLDPTWLGVSKLVQYGLDMAQAQNSNAAHSSPPPTSAMPHGLKTIAIVTAIAPHDYRISDRGAALCPNGAPGHALHLQAIRNKERRLLTHVVIESATGRFCEMRFSVADSLVAVGISGYLALHFGESANYWLVHDARFVIGFRTFGLQVSQITLGVGFRDVTAPATIPAAEFAIPISGKAKPKPSPSPSPARSGL</sequence>
<dbReference type="AlphaFoldDB" id="E6Q678"/>